<dbReference type="PATRIC" id="fig|582680.6.peg.1295"/>
<dbReference type="RefSeq" id="WP_160299673.1">
    <property type="nucleotide sequence ID" value="NZ_JYIX01000030.1"/>
</dbReference>
<gene>
    <name evidence="2" type="ORF">RS86_01260</name>
</gene>
<dbReference type="Proteomes" id="UP000033740">
    <property type="component" value="Unassembled WGS sequence"/>
</dbReference>
<feature type="region of interest" description="Disordered" evidence="1">
    <location>
        <begin position="20"/>
        <end position="49"/>
    </location>
</feature>
<evidence type="ECO:0000313" key="3">
    <source>
        <dbReference type="Proteomes" id="UP000033740"/>
    </source>
</evidence>
<protein>
    <submittedName>
        <fullName evidence="2">Uncharacterized protein</fullName>
    </submittedName>
</protein>
<dbReference type="AlphaFoldDB" id="A0A0F0LN87"/>
<reference evidence="2 3" key="1">
    <citation type="submission" date="2015-02" db="EMBL/GenBank/DDBJ databases">
        <title>Draft genome sequences of ten Microbacterium spp. with emphasis on heavy metal contaminated environments.</title>
        <authorList>
            <person name="Corretto E."/>
        </authorList>
    </citation>
    <scope>NUCLEOTIDE SEQUENCE [LARGE SCALE GENOMIC DNA]</scope>
    <source>
        <strain evidence="2 3">ARN176</strain>
    </source>
</reference>
<dbReference type="STRING" id="582680.RS86_01260"/>
<evidence type="ECO:0000313" key="2">
    <source>
        <dbReference type="EMBL" id="KJL34159.1"/>
    </source>
</evidence>
<comment type="caution">
    <text evidence="2">The sequence shown here is derived from an EMBL/GenBank/DDBJ whole genome shotgun (WGS) entry which is preliminary data.</text>
</comment>
<accession>A0A0F0LN87</accession>
<proteinExistence type="predicted"/>
<organism evidence="2 3">
    <name type="scientific">Microbacterium azadirachtae</name>
    <dbReference type="NCBI Taxonomy" id="582680"/>
    <lineage>
        <taxon>Bacteria</taxon>
        <taxon>Bacillati</taxon>
        <taxon>Actinomycetota</taxon>
        <taxon>Actinomycetes</taxon>
        <taxon>Micrococcales</taxon>
        <taxon>Microbacteriaceae</taxon>
        <taxon>Microbacterium</taxon>
    </lineage>
</organism>
<dbReference type="EMBL" id="JYIX01000030">
    <property type="protein sequence ID" value="KJL34159.1"/>
    <property type="molecule type" value="Genomic_DNA"/>
</dbReference>
<sequence length="49" mass="5186">MAASRIVSIDLTHLVEAALRGEHDGQDGGVQEDDELQSSGPDLRVAGIR</sequence>
<keyword evidence="3" id="KW-1185">Reference proteome</keyword>
<name>A0A0F0LN87_9MICO</name>
<evidence type="ECO:0000256" key="1">
    <source>
        <dbReference type="SAM" id="MobiDB-lite"/>
    </source>
</evidence>